<feature type="binding site" evidence="4">
    <location>
        <position position="132"/>
    </location>
    <ligand>
        <name>Mg(2+)</name>
        <dbReference type="ChEBI" id="CHEBI:18420"/>
    </ligand>
</feature>
<dbReference type="HAMAP" id="MF_02217">
    <property type="entry name" value="TrmR_methyltr"/>
    <property type="match status" value="1"/>
</dbReference>
<evidence type="ECO:0000256" key="3">
    <source>
        <dbReference type="ARBA" id="ARBA00022691"/>
    </source>
</evidence>
<dbReference type="InterPro" id="IPR029063">
    <property type="entry name" value="SAM-dependent_MTases_sf"/>
</dbReference>
<comment type="caution">
    <text evidence="5">The sequence shown here is derived from an EMBL/GenBank/DDBJ whole genome shotgun (WGS) entry which is preliminary data.</text>
</comment>
<dbReference type="Pfam" id="PF01596">
    <property type="entry name" value="Methyltransf_3"/>
    <property type="match status" value="1"/>
</dbReference>
<dbReference type="SUPFAM" id="SSF53335">
    <property type="entry name" value="S-adenosyl-L-methionine-dependent methyltransferases"/>
    <property type="match status" value="1"/>
</dbReference>
<feature type="binding site" evidence="4">
    <location>
        <begin position="113"/>
        <end position="114"/>
    </location>
    <ligand>
        <name>S-adenosyl-L-methionine</name>
        <dbReference type="ChEBI" id="CHEBI:59789"/>
    </ligand>
</feature>
<feature type="binding site" evidence="4">
    <location>
        <position position="158"/>
    </location>
    <ligand>
        <name>Mg(2+)</name>
        <dbReference type="ChEBI" id="CHEBI:18420"/>
    </ligand>
</feature>
<keyword evidence="3 4" id="KW-0949">S-adenosyl-L-methionine</keyword>
<dbReference type="InterPro" id="IPR043675">
    <property type="entry name" value="TrmR_methyltr"/>
</dbReference>
<feature type="binding site" evidence="4">
    <location>
        <position position="67"/>
    </location>
    <ligand>
        <name>S-adenosyl-L-methionine</name>
        <dbReference type="ChEBI" id="CHEBI:59789"/>
    </ligand>
</feature>
<evidence type="ECO:0000256" key="2">
    <source>
        <dbReference type="ARBA" id="ARBA00022679"/>
    </source>
</evidence>
<protein>
    <recommendedName>
        <fullName evidence="4">tRNA 5-hydroxyuridine methyltransferase</fullName>
        <ecNumber evidence="4">2.1.1.-</ecNumber>
    </recommendedName>
    <alternativeName>
        <fullName evidence="4">ho5U methyltransferase</fullName>
    </alternativeName>
</protein>
<dbReference type="InterPro" id="IPR002935">
    <property type="entry name" value="SAM_O-MeTrfase"/>
</dbReference>
<comment type="catalytic activity">
    <reaction evidence="4">
        <text>5-hydroxyuridine(34) in tRNA + S-adenosyl-L-methionine = 5-methoxyuridine(34) in tRNA + S-adenosyl-L-homocysteine + H(+)</text>
        <dbReference type="Rhea" id="RHEA:60524"/>
        <dbReference type="Rhea" id="RHEA-COMP:13381"/>
        <dbReference type="Rhea" id="RHEA-COMP:15591"/>
        <dbReference type="ChEBI" id="CHEBI:15378"/>
        <dbReference type="ChEBI" id="CHEBI:57856"/>
        <dbReference type="ChEBI" id="CHEBI:59789"/>
        <dbReference type="ChEBI" id="CHEBI:136877"/>
        <dbReference type="ChEBI" id="CHEBI:143860"/>
    </reaction>
</comment>
<evidence type="ECO:0000313" key="5">
    <source>
        <dbReference type="EMBL" id="MBC5667125.1"/>
    </source>
</evidence>
<dbReference type="PANTHER" id="PTHR10509">
    <property type="entry name" value="O-METHYLTRANSFERASE-RELATED"/>
    <property type="match status" value="1"/>
</dbReference>
<feature type="binding site" evidence="4">
    <location>
        <position position="132"/>
    </location>
    <ligand>
        <name>S-adenosyl-L-methionine</name>
        <dbReference type="ChEBI" id="CHEBI:59789"/>
    </ligand>
</feature>
<keyword evidence="1 4" id="KW-0489">Methyltransferase</keyword>
<comment type="subunit">
    <text evidence="4">Homodimer.</text>
</comment>
<proteinExistence type="inferred from homology"/>
<dbReference type="PROSITE" id="PS51682">
    <property type="entry name" value="SAM_OMT_I"/>
    <property type="match status" value="1"/>
</dbReference>
<evidence type="ECO:0000256" key="4">
    <source>
        <dbReference type="HAMAP-Rule" id="MF_02217"/>
    </source>
</evidence>
<feature type="binding site" evidence="4">
    <location>
        <position position="159"/>
    </location>
    <ligand>
        <name>Mg(2+)</name>
        <dbReference type="ChEBI" id="CHEBI:18420"/>
    </ligand>
</feature>
<evidence type="ECO:0000256" key="1">
    <source>
        <dbReference type="ARBA" id="ARBA00022603"/>
    </source>
</evidence>
<keyword evidence="2 4" id="KW-0808">Transferase</keyword>
<dbReference type="EC" id="2.1.1.-" evidence="4"/>
<gene>
    <name evidence="4" type="primary">trmR</name>
    <name evidence="5" type="ORF">H8S00_03900</name>
</gene>
<sequence length="214" mass="24699">MIVNERIVSYIHSLEKTNSEVLEKIEEQAHIDNVPIIRKEMESFLRVMLYIKKPKRILELGTAVGYSAILMSECIDEDGKIITIENYEKRIVEAKKNIELSGKGQIIELLEGDATEVMKTLPSQQFDFVFMDAAKAQYIYFLPEVLRLMKKGAVLITDNVLQEGDLIESRFVVERRDRTIHKRMREYLEVVKNHEELETSIVPIGDGITISVKK</sequence>
<comment type="similarity">
    <text evidence="4">Belongs to the class I-like SAM-binding methyltransferase superfamily. Cation-dependent O-methyltransferase family.</text>
</comment>
<dbReference type="EMBL" id="JACOOZ010000002">
    <property type="protein sequence ID" value="MBC5667125.1"/>
    <property type="molecule type" value="Genomic_DNA"/>
</dbReference>
<keyword evidence="4" id="KW-0479">Metal-binding</keyword>
<keyword evidence="4" id="KW-0460">Magnesium</keyword>
<organism evidence="5 6">
    <name type="scientific">Eubacterium segne</name>
    <dbReference type="NCBI Taxonomy" id="2763045"/>
    <lineage>
        <taxon>Bacteria</taxon>
        <taxon>Bacillati</taxon>
        <taxon>Bacillota</taxon>
        <taxon>Clostridia</taxon>
        <taxon>Eubacteriales</taxon>
        <taxon>Eubacteriaceae</taxon>
        <taxon>Eubacterium</taxon>
    </lineage>
</organism>
<feature type="binding site" evidence="4">
    <location>
        <position position="85"/>
    </location>
    <ligand>
        <name>S-adenosyl-L-methionine</name>
        <dbReference type="ChEBI" id="CHEBI:59789"/>
    </ligand>
</feature>
<comment type="function">
    <text evidence="4">Catalyzes the methylation of 5-hydroxyuridine (ho5U) to form 5-methoxyuridine (mo5U) at position 34 in tRNAs.</text>
</comment>
<dbReference type="RefSeq" id="WP_186840016.1">
    <property type="nucleotide sequence ID" value="NZ_JACOOZ010000002.1"/>
</dbReference>
<feature type="binding site" evidence="4">
    <location>
        <position position="37"/>
    </location>
    <ligand>
        <name>S-adenosyl-L-methionine</name>
        <dbReference type="ChEBI" id="CHEBI:59789"/>
    </ligand>
</feature>
<keyword evidence="6" id="KW-1185">Reference proteome</keyword>
<dbReference type="Proteomes" id="UP000597877">
    <property type="component" value="Unassembled WGS sequence"/>
</dbReference>
<evidence type="ECO:0000313" key="6">
    <source>
        <dbReference type="Proteomes" id="UP000597877"/>
    </source>
</evidence>
<name>A0ABR7F300_9FIRM</name>
<dbReference type="PANTHER" id="PTHR10509:SF14">
    <property type="entry name" value="CAFFEOYL-COA O-METHYLTRANSFERASE 3-RELATED"/>
    <property type="match status" value="1"/>
</dbReference>
<reference evidence="5 6" key="1">
    <citation type="submission" date="2020-08" db="EMBL/GenBank/DDBJ databases">
        <title>Genome public.</title>
        <authorList>
            <person name="Liu C."/>
            <person name="Sun Q."/>
        </authorList>
    </citation>
    <scope>NUCLEOTIDE SEQUENCE [LARGE SCALE GENOMIC DNA]</scope>
    <source>
        <strain evidence="5 6">BX4</strain>
    </source>
</reference>
<keyword evidence="4" id="KW-0819">tRNA processing</keyword>
<accession>A0ABR7F300</accession>
<dbReference type="Gene3D" id="3.40.50.150">
    <property type="entry name" value="Vaccinia Virus protein VP39"/>
    <property type="match status" value="1"/>
</dbReference>
<dbReference type="InterPro" id="IPR050362">
    <property type="entry name" value="Cation-dep_OMT"/>
</dbReference>
<dbReference type="CDD" id="cd02440">
    <property type="entry name" value="AdoMet_MTases"/>
    <property type="match status" value="1"/>
</dbReference>